<dbReference type="GO" id="GO:0004673">
    <property type="term" value="F:protein histidine kinase activity"/>
    <property type="evidence" value="ECO:0007669"/>
    <property type="project" value="UniProtKB-EC"/>
</dbReference>
<dbReference type="Pfam" id="PF14689">
    <property type="entry name" value="SPOB_a"/>
    <property type="match status" value="1"/>
</dbReference>
<evidence type="ECO:0000256" key="6">
    <source>
        <dbReference type="ARBA" id="ARBA00022679"/>
    </source>
</evidence>
<name>A0ABV2KTA7_9BACI</name>
<dbReference type="InterPro" id="IPR005467">
    <property type="entry name" value="His_kinase_dom"/>
</dbReference>
<dbReference type="Pfam" id="PF17203">
    <property type="entry name" value="sCache_3_2"/>
    <property type="match status" value="1"/>
</dbReference>
<keyword evidence="9 16" id="KW-0418">Kinase</keyword>
<dbReference type="InterPro" id="IPR039506">
    <property type="entry name" value="SPOB_a"/>
</dbReference>
<reference evidence="16 17" key="1">
    <citation type="submission" date="2024-06" db="EMBL/GenBank/DDBJ databases">
        <title>Genomic Encyclopedia of Type Strains, Phase IV (KMG-IV): sequencing the most valuable type-strain genomes for metagenomic binning, comparative biology and taxonomic classification.</title>
        <authorList>
            <person name="Goeker M."/>
        </authorList>
    </citation>
    <scope>NUCLEOTIDE SEQUENCE [LARGE SCALE GENOMIC DNA]</scope>
    <source>
        <strain evidence="16 17">DSM 23520</strain>
    </source>
</reference>
<dbReference type="SUPFAM" id="SSF103190">
    <property type="entry name" value="Sensory domain-like"/>
    <property type="match status" value="1"/>
</dbReference>
<dbReference type="InterPro" id="IPR003594">
    <property type="entry name" value="HATPase_dom"/>
</dbReference>
<dbReference type="RefSeq" id="WP_354219425.1">
    <property type="nucleotide sequence ID" value="NZ_JBEPMX010000003.1"/>
</dbReference>
<keyword evidence="7 14" id="KW-0812">Transmembrane</keyword>
<dbReference type="PROSITE" id="PS50109">
    <property type="entry name" value="HIS_KIN"/>
    <property type="match status" value="1"/>
</dbReference>
<feature type="transmembrane region" description="Helical" evidence="14">
    <location>
        <begin position="12"/>
        <end position="33"/>
    </location>
</feature>
<keyword evidence="11 14" id="KW-1133">Transmembrane helix</keyword>
<evidence type="ECO:0000256" key="5">
    <source>
        <dbReference type="ARBA" id="ARBA00022553"/>
    </source>
</evidence>
<dbReference type="InterPro" id="IPR029151">
    <property type="entry name" value="Sensor-like_sf"/>
</dbReference>
<evidence type="ECO:0000256" key="7">
    <source>
        <dbReference type="ARBA" id="ARBA00022692"/>
    </source>
</evidence>
<feature type="transmembrane region" description="Helical" evidence="14">
    <location>
        <begin position="173"/>
        <end position="192"/>
    </location>
</feature>
<evidence type="ECO:0000256" key="3">
    <source>
        <dbReference type="ARBA" id="ARBA00012438"/>
    </source>
</evidence>
<dbReference type="InterPro" id="IPR036890">
    <property type="entry name" value="HATPase_C_sf"/>
</dbReference>
<gene>
    <name evidence="16" type="ORF">ABID56_000911</name>
</gene>
<keyword evidence="10" id="KW-0067">ATP-binding</keyword>
<dbReference type="SUPFAM" id="SSF55785">
    <property type="entry name" value="PYP-like sensor domain (PAS domain)"/>
    <property type="match status" value="1"/>
</dbReference>
<evidence type="ECO:0000256" key="1">
    <source>
        <dbReference type="ARBA" id="ARBA00000085"/>
    </source>
</evidence>
<dbReference type="Gene3D" id="1.10.287.130">
    <property type="match status" value="1"/>
</dbReference>
<evidence type="ECO:0000256" key="12">
    <source>
        <dbReference type="ARBA" id="ARBA00023012"/>
    </source>
</evidence>
<evidence type="ECO:0000256" key="13">
    <source>
        <dbReference type="ARBA" id="ARBA00023136"/>
    </source>
</evidence>
<dbReference type="Proteomes" id="UP001549167">
    <property type="component" value="Unassembled WGS sequence"/>
</dbReference>
<evidence type="ECO:0000313" key="17">
    <source>
        <dbReference type="Proteomes" id="UP001549167"/>
    </source>
</evidence>
<evidence type="ECO:0000256" key="10">
    <source>
        <dbReference type="ARBA" id="ARBA00022840"/>
    </source>
</evidence>
<keyword evidence="17" id="KW-1185">Reference proteome</keyword>
<dbReference type="PRINTS" id="PR00344">
    <property type="entry name" value="BCTRLSENSOR"/>
</dbReference>
<comment type="subcellular location">
    <subcellularLocation>
        <location evidence="2">Cell membrane</location>
        <topology evidence="2">Multi-pass membrane protein</topology>
    </subcellularLocation>
</comment>
<dbReference type="InterPro" id="IPR035965">
    <property type="entry name" value="PAS-like_dom_sf"/>
</dbReference>
<evidence type="ECO:0000256" key="14">
    <source>
        <dbReference type="SAM" id="Phobius"/>
    </source>
</evidence>
<dbReference type="Gene3D" id="3.30.565.10">
    <property type="entry name" value="Histidine kinase-like ATPase, C-terminal domain"/>
    <property type="match status" value="1"/>
</dbReference>
<comment type="caution">
    <text evidence="16">The sequence shown here is derived from an EMBL/GenBank/DDBJ whole genome shotgun (WGS) entry which is preliminary data.</text>
</comment>
<organism evidence="16 17">
    <name type="scientific">Alkalibacillus flavidus</name>
    <dbReference type="NCBI Taxonomy" id="546021"/>
    <lineage>
        <taxon>Bacteria</taxon>
        <taxon>Bacillati</taxon>
        <taxon>Bacillota</taxon>
        <taxon>Bacilli</taxon>
        <taxon>Bacillales</taxon>
        <taxon>Bacillaceae</taxon>
        <taxon>Alkalibacillus</taxon>
    </lineage>
</organism>
<dbReference type="SUPFAM" id="SSF55890">
    <property type="entry name" value="Sporulation response regulatory protein Spo0B"/>
    <property type="match status" value="1"/>
</dbReference>
<evidence type="ECO:0000256" key="4">
    <source>
        <dbReference type="ARBA" id="ARBA00022475"/>
    </source>
</evidence>
<dbReference type="PANTHER" id="PTHR43547">
    <property type="entry name" value="TWO-COMPONENT HISTIDINE KINASE"/>
    <property type="match status" value="1"/>
</dbReference>
<dbReference type="SUPFAM" id="SSF55874">
    <property type="entry name" value="ATPase domain of HSP90 chaperone/DNA topoisomerase II/histidine kinase"/>
    <property type="match status" value="1"/>
</dbReference>
<dbReference type="PANTHER" id="PTHR43547:SF3">
    <property type="entry name" value="SENSOR PROTEIN CITS"/>
    <property type="match status" value="1"/>
</dbReference>
<dbReference type="InterPro" id="IPR004358">
    <property type="entry name" value="Sig_transdc_His_kin-like_C"/>
</dbReference>
<proteinExistence type="predicted"/>
<keyword evidence="13 14" id="KW-0472">Membrane</keyword>
<accession>A0ABV2KTA7</accession>
<dbReference type="InterPro" id="IPR033463">
    <property type="entry name" value="sCache_3"/>
</dbReference>
<feature type="domain" description="Histidine kinase" evidence="15">
    <location>
        <begin position="333"/>
        <end position="527"/>
    </location>
</feature>
<evidence type="ECO:0000256" key="9">
    <source>
        <dbReference type="ARBA" id="ARBA00022777"/>
    </source>
</evidence>
<comment type="catalytic activity">
    <reaction evidence="1">
        <text>ATP + protein L-histidine = ADP + protein N-phospho-L-histidine.</text>
        <dbReference type="EC" id="2.7.13.3"/>
    </reaction>
</comment>
<sequence length="529" mass="58904">MLKKVSLRTKILTSVISLLLIVTVFITGVYSYIEWNQTKEQMGQRALDVATSISLTPEIIEAFDDENPSETIQPIAESIREQVGAEFIVVGNENSIRYSHPIEERIGKRMVGGDNDQALIDEEYYTSEAVGSLGPSLRGKAPIFNEQNEVIGLVSVGFMIEDIRSAIFDRLQIVFIIAAIILAVGIVGSIALTRSIRDDILGLEPHEIVSFYRERKAVLRSVKEGIIAIDGDGYITIMNHSAREMLDLNEDMKYQHINDILPNTKMLDVLHQGEAMYDDEMMLKDRVYIVNRMPILEDGEVVGAVASFRDRTELQGMINTLSEVKRYSEDLRAQTHEYTNKLHVLSGLLQLGHYDEAINMIQEESKQHHQQTKTLFSSIEDQAIQAILLGKLGKASEQKVNLTIDAASACAPLPARVSTSKLVTILGNLIDNAFEAVQNQEDAQVTFSVMDYGRDVIFEVSDNGLGISTEDQQTIFDKGYSTKGYDFDRGYGLSVVDEVVNELGGSIELSSQISQGTVFTVYIPKESRC</sequence>
<dbReference type="Pfam" id="PF02518">
    <property type="entry name" value="HATPase_c"/>
    <property type="match status" value="1"/>
</dbReference>
<keyword evidence="5" id="KW-0597">Phosphoprotein</keyword>
<evidence type="ECO:0000256" key="8">
    <source>
        <dbReference type="ARBA" id="ARBA00022741"/>
    </source>
</evidence>
<evidence type="ECO:0000256" key="11">
    <source>
        <dbReference type="ARBA" id="ARBA00022989"/>
    </source>
</evidence>
<evidence type="ECO:0000313" key="16">
    <source>
        <dbReference type="EMBL" id="MET3682821.1"/>
    </source>
</evidence>
<dbReference type="EMBL" id="JBEPMX010000003">
    <property type="protein sequence ID" value="MET3682821.1"/>
    <property type="molecule type" value="Genomic_DNA"/>
</dbReference>
<dbReference type="SMART" id="SM00387">
    <property type="entry name" value="HATPase_c"/>
    <property type="match status" value="1"/>
</dbReference>
<dbReference type="InterPro" id="IPR016120">
    <property type="entry name" value="Sig_transdc_His_kin_SpoOB"/>
</dbReference>
<keyword evidence="4" id="KW-1003">Cell membrane</keyword>
<dbReference type="Gene3D" id="3.30.450.20">
    <property type="entry name" value="PAS domain"/>
    <property type="match status" value="2"/>
</dbReference>
<dbReference type="EC" id="2.7.13.3" evidence="3"/>
<evidence type="ECO:0000256" key="2">
    <source>
        <dbReference type="ARBA" id="ARBA00004651"/>
    </source>
</evidence>
<keyword evidence="8" id="KW-0547">Nucleotide-binding</keyword>
<keyword evidence="12" id="KW-0902">Two-component regulatory system</keyword>
<keyword evidence="6 16" id="KW-0808">Transferase</keyword>
<evidence type="ECO:0000259" key="15">
    <source>
        <dbReference type="PROSITE" id="PS50109"/>
    </source>
</evidence>
<protein>
    <recommendedName>
        <fullName evidence="3">histidine kinase</fullName>
        <ecNumber evidence="3">2.7.13.3</ecNumber>
    </recommendedName>
</protein>